<comment type="caution">
    <text evidence="2">The sequence shown here is derived from an EMBL/GenBank/DDBJ whole genome shotgun (WGS) entry which is preliminary data.</text>
</comment>
<sequence>MIKKKSRLARSTVNFASLVLTMAATAPSKFLRMSIYTPPYSNQKTELATKFLPSGMPGCKLYEALFLLTGRNFERALAFN</sequence>
<organism evidence="2 3">
    <name type="scientific">Acaryochloris thomasi RCC1774</name>
    <dbReference type="NCBI Taxonomy" id="1764569"/>
    <lineage>
        <taxon>Bacteria</taxon>
        <taxon>Bacillati</taxon>
        <taxon>Cyanobacteriota</taxon>
        <taxon>Cyanophyceae</taxon>
        <taxon>Acaryochloridales</taxon>
        <taxon>Acaryochloridaceae</taxon>
        <taxon>Acaryochloris</taxon>
        <taxon>Acaryochloris thomasi</taxon>
    </lineage>
</organism>
<keyword evidence="1" id="KW-0732">Signal</keyword>
<evidence type="ECO:0000313" key="3">
    <source>
        <dbReference type="Proteomes" id="UP000248857"/>
    </source>
</evidence>
<dbReference type="Proteomes" id="UP000248857">
    <property type="component" value="Unassembled WGS sequence"/>
</dbReference>
<dbReference type="AlphaFoldDB" id="A0A2W1JNX4"/>
<feature type="signal peptide" evidence="1">
    <location>
        <begin position="1"/>
        <end position="26"/>
    </location>
</feature>
<feature type="chain" id="PRO_5015935562" description="Secreted protein" evidence="1">
    <location>
        <begin position="27"/>
        <end position="80"/>
    </location>
</feature>
<protein>
    <recommendedName>
        <fullName evidence="4">Secreted protein</fullName>
    </recommendedName>
</protein>
<keyword evidence="3" id="KW-1185">Reference proteome</keyword>
<accession>A0A2W1JNX4</accession>
<evidence type="ECO:0000256" key="1">
    <source>
        <dbReference type="SAM" id="SignalP"/>
    </source>
</evidence>
<evidence type="ECO:0000313" key="2">
    <source>
        <dbReference type="EMBL" id="PZD74936.1"/>
    </source>
</evidence>
<evidence type="ECO:0008006" key="4">
    <source>
        <dbReference type="Google" id="ProtNLM"/>
    </source>
</evidence>
<proteinExistence type="predicted"/>
<gene>
    <name evidence="2" type="ORF">C1752_00958</name>
</gene>
<name>A0A2W1JNX4_9CYAN</name>
<dbReference type="EMBL" id="PQWO01000002">
    <property type="protein sequence ID" value="PZD74936.1"/>
    <property type="molecule type" value="Genomic_DNA"/>
</dbReference>
<reference evidence="2 3" key="1">
    <citation type="journal article" date="2018" name="Sci. Rep.">
        <title>A novel species of the marine cyanobacterium Acaryochloris with a unique pigment content and lifestyle.</title>
        <authorList>
            <person name="Partensky F."/>
            <person name="Six C."/>
            <person name="Ratin M."/>
            <person name="Garczarek L."/>
            <person name="Vaulot D."/>
            <person name="Probert I."/>
            <person name="Calteau A."/>
            <person name="Gourvil P."/>
            <person name="Marie D."/>
            <person name="Grebert T."/>
            <person name="Bouchier C."/>
            <person name="Le Panse S."/>
            <person name="Gachenot M."/>
            <person name="Rodriguez F."/>
            <person name="Garrido J.L."/>
        </authorList>
    </citation>
    <scope>NUCLEOTIDE SEQUENCE [LARGE SCALE GENOMIC DNA]</scope>
    <source>
        <strain evidence="2 3">RCC1774</strain>
    </source>
</reference>